<comment type="caution">
    <text evidence="2">The sequence shown here is derived from an EMBL/GenBank/DDBJ whole genome shotgun (WGS) entry which is preliminary data.</text>
</comment>
<sequence>MKKSLIISGIAAPMLFAGFTTYYLSNVGSKSIANEQAISKPKKKLAKKFIDKKTVEQINHTFYSHEKVQQGAEMAFVGYPSTFSKLVDSGQLTITGEITGLKSFVFESHPYTIADVGVKRVLRGDNSQQNKIIRVMFLGGNITKKEMLAPVDDKEFMNIPKEDATSDEIVTVEYDNNRLPKAGEKVALILSKTQAGTNNIPGEFWLINFSNKSVFFQDEDGKYRRIPEKPSIGGSSEKNGESSSQSENDWDKKDDEKMNDGMNAMINSK</sequence>
<protein>
    <submittedName>
        <fullName evidence="2">Uncharacterized protein</fullName>
    </submittedName>
</protein>
<feature type="compositionally biased region" description="Low complexity" evidence="1">
    <location>
        <begin position="231"/>
        <end position="247"/>
    </location>
</feature>
<evidence type="ECO:0000313" key="2">
    <source>
        <dbReference type="EMBL" id="MFC6177129.1"/>
    </source>
</evidence>
<evidence type="ECO:0000256" key="1">
    <source>
        <dbReference type="SAM" id="MobiDB-lite"/>
    </source>
</evidence>
<feature type="compositionally biased region" description="Basic and acidic residues" evidence="1">
    <location>
        <begin position="249"/>
        <end position="259"/>
    </location>
</feature>
<proteinExistence type="predicted"/>
<organism evidence="2 3">
    <name type="scientific">Companilactobacillus huachuanensis</name>
    <dbReference type="NCBI Taxonomy" id="2559914"/>
    <lineage>
        <taxon>Bacteria</taxon>
        <taxon>Bacillati</taxon>
        <taxon>Bacillota</taxon>
        <taxon>Bacilli</taxon>
        <taxon>Lactobacillales</taxon>
        <taxon>Lactobacillaceae</taxon>
        <taxon>Companilactobacillus</taxon>
    </lineage>
</organism>
<keyword evidence="3" id="KW-1185">Reference proteome</keyword>
<evidence type="ECO:0000313" key="3">
    <source>
        <dbReference type="Proteomes" id="UP001596288"/>
    </source>
</evidence>
<reference evidence="3" key="1">
    <citation type="journal article" date="2019" name="Int. J. Syst. Evol. Microbiol.">
        <title>The Global Catalogue of Microorganisms (GCM) 10K type strain sequencing project: providing services to taxonomists for standard genome sequencing and annotation.</title>
        <authorList>
            <consortium name="The Broad Institute Genomics Platform"/>
            <consortium name="The Broad Institute Genome Sequencing Center for Infectious Disease"/>
            <person name="Wu L."/>
            <person name="Ma J."/>
        </authorList>
    </citation>
    <scope>NUCLEOTIDE SEQUENCE [LARGE SCALE GENOMIC DNA]</scope>
    <source>
        <strain evidence="3">CCM 8927</strain>
    </source>
</reference>
<feature type="region of interest" description="Disordered" evidence="1">
    <location>
        <begin position="225"/>
        <end position="269"/>
    </location>
</feature>
<name>A0ABW1RLZ5_9LACO</name>
<dbReference type="Proteomes" id="UP001596288">
    <property type="component" value="Unassembled WGS sequence"/>
</dbReference>
<gene>
    <name evidence="2" type="ORF">ACFQAV_09770</name>
</gene>
<dbReference type="RefSeq" id="WP_137612113.1">
    <property type="nucleotide sequence ID" value="NZ_BJDF01000018.1"/>
</dbReference>
<dbReference type="EMBL" id="JBHSSF010000022">
    <property type="protein sequence ID" value="MFC6177129.1"/>
    <property type="molecule type" value="Genomic_DNA"/>
</dbReference>
<accession>A0ABW1RLZ5</accession>